<accession>A0A5B2TQG5</accession>
<evidence type="ECO:0000313" key="1">
    <source>
        <dbReference type="EMBL" id="KAA2216564.1"/>
    </source>
</evidence>
<dbReference type="InterPro" id="IPR028208">
    <property type="entry name" value="Effector_pro_NleD-like"/>
</dbReference>
<name>A0A5B2TQG5_9FLAO</name>
<dbReference type="Gene3D" id="2.180.10.10">
    <property type="entry name" value="RHS repeat-associated core"/>
    <property type="match status" value="1"/>
</dbReference>
<dbReference type="EMBL" id="VUOE01000002">
    <property type="protein sequence ID" value="KAA2216564.1"/>
    <property type="molecule type" value="Genomic_DNA"/>
</dbReference>
<dbReference type="AlphaFoldDB" id="A0A5B2TQG5"/>
<evidence type="ECO:0000313" key="2">
    <source>
        <dbReference type="Proteomes" id="UP000323188"/>
    </source>
</evidence>
<organism evidence="1 2">
    <name type="scientific">Maribacter flavus</name>
    <dbReference type="NCBI Taxonomy" id="1658664"/>
    <lineage>
        <taxon>Bacteria</taxon>
        <taxon>Pseudomonadati</taxon>
        <taxon>Bacteroidota</taxon>
        <taxon>Flavobacteriia</taxon>
        <taxon>Flavobacteriales</taxon>
        <taxon>Flavobacteriaceae</taxon>
        <taxon>Maribacter</taxon>
    </lineage>
</organism>
<comment type="caution">
    <text evidence="1">The sequence shown here is derived from an EMBL/GenBank/DDBJ whole genome shotgun (WGS) entry which is preliminary data.</text>
</comment>
<sequence length="360" mass="40743">MEKTVSVPLNIKKLNIRIDNNGGGTVWFDDIRIEVTGSEIVEENNYYPFGLEHKGYNNVVNGQENNYQTYQGQEKEEELGKNTYAFQWRDYDPAIGRFNKVDRFAEKYFDQSPYHFTKNNPITFQEVKGDSIRVSFRTGFLGIFGKKVTLTYDAANKYWNGADGKQYSGETSKFADMVLGDLNKNRENVLGNEIVSNLANDNFDHFVKNGDPNKNTYRSGKDNRLVPKDLNIYYNGDYSTSEKVLQGGKSGNTPGYAVLGHEMAHKYSLKGVANVNWFGSGSNERGVDEYNAMYYENVLRGANGLPLRTHYTENNGNYQGPILNSSGTLQPPPTLLSNQNASTMPEVHAILIINRFLNRF</sequence>
<proteinExistence type="predicted"/>
<evidence type="ECO:0008006" key="3">
    <source>
        <dbReference type="Google" id="ProtNLM"/>
    </source>
</evidence>
<dbReference type="RefSeq" id="WP_154918704.1">
    <property type="nucleotide sequence ID" value="NZ_VUOE01000002.1"/>
</dbReference>
<dbReference type="InterPro" id="IPR022385">
    <property type="entry name" value="Rhs_assc_core"/>
</dbReference>
<dbReference type="NCBIfam" id="TIGR03696">
    <property type="entry name" value="Rhs_assc_core"/>
    <property type="match status" value="1"/>
</dbReference>
<reference evidence="1 2" key="1">
    <citation type="submission" date="2019-09" db="EMBL/GenBank/DDBJ databases">
        <authorList>
            <person name="Khan S.A."/>
            <person name="Jeon C.O."/>
            <person name="Chun B.H."/>
            <person name="Jeong S.E."/>
        </authorList>
    </citation>
    <scope>NUCLEOTIDE SEQUENCE [LARGE SCALE GENOMIC DNA]</scope>
    <source>
        <strain evidence="1 2">KCTC 42508</strain>
    </source>
</reference>
<dbReference type="Proteomes" id="UP000323188">
    <property type="component" value="Unassembled WGS sequence"/>
</dbReference>
<dbReference type="Pfam" id="PF14891">
    <property type="entry name" value="Peptidase_M91"/>
    <property type="match status" value="1"/>
</dbReference>
<gene>
    <name evidence="1" type="ORF">F0361_11205</name>
</gene>
<protein>
    <recommendedName>
        <fullName evidence="3">RHS repeat-associated core domain-containing protein</fullName>
    </recommendedName>
</protein>